<feature type="transmembrane region" description="Helical" evidence="1">
    <location>
        <begin position="93"/>
        <end position="116"/>
    </location>
</feature>
<feature type="transmembrane region" description="Helical" evidence="1">
    <location>
        <begin position="12"/>
        <end position="31"/>
    </location>
</feature>
<keyword evidence="1" id="KW-0812">Transmembrane</keyword>
<dbReference type="OrthoDB" id="4207230at2"/>
<dbReference type="Proteomes" id="UP000450000">
    <property type="component" value="Unassembled WGS sequence"/>
</dbReference>
<feature type="transmembrane region" description="Helical" evidence="1">
    <location>
        <begin position="128"/>
        <end position="149"/>
    </location>
</feature>
<keyword evidence="3" id="KW-1185">Reference proteome</keyword>
<name>A0A6N7KNY5_9ACTN</name>
<dbReference type="AlphaFoldDB" id="A0A6N7KNY5"/>
<sequence>MTARQATTTRAVALAGALALPYIAVKSYWAAGGRAGLADGFELAGEFERNGAPEALVWLERHGVDFTAVLALAGLAVAAALVLPFGRRIPARLLLVPAGAGALLAAYGTLTALVALAGNGGRGPVTGWVVPAGTGAFVGIGTALAAAAWSRLRRDDRPVTV</sequence>
<evidence type="ECO:0000256" key="1">
    <source>
        <dbReference type="SAM" id="Phobius"/>
    </source>
</evidence>
<dbReference type="EMBL" id="WBOF01000001">
    <property type="protein sequence ID" value="MQS11333.1"/>
    <property type="molecule type" value="Genomic_DNA"/>
</dbReference>
<comment type="caution">
    <text evidence="2">The sequence shown here is derived from an EMBL/GenBank/DDBJ whole genome shotgun (WGS) entry which is preliminary data.</text>
</comment>
<dbReference type="RefSeq" id="WP_153459989.1">
    <property type="nucleotide sequence ID" value="NZ_WBOF01000001.1"/>
</dbReference>
<organism evidence="2 3">
    <name type="scientific">Streptomyces kaniharaensis</name>
    <dbReference type="NCBI Taxonomy" id="212423"/>
    <lineage>
        <taxon>Bacteria</taxon>
        <taxon>Bacillati</taxon>
        <taxon>Actinomycetota</taxon>
        <taxon>Actinomycetes</taxon>
        <taxon>Kitasatosporales</taxon>
        <taxon>Streptomycetaceae</taxon>
        <taxon>Streptomyces</taxon>
    </lineage>
</organism>
<proteinExistence type="predicted"/>
<evidence type="ECO:0000313" key="3">
    <source>
        <dbReference type="Proteomes" id="UP000450000"/>
    </source>
</evidence>
<evidence type="ECO:0000313" key="2">
    <source>
        <dbReference type="EMBL" id="MQS11333.1"/>
    </source>
</evidence>
<reference evidence="2 3" key="1">
    <citation type="submission" date="2019-09" db="EMBL/GenBank/DDBJ databases">
        <title>Genome Sequences of Streptomyces kaniharaensis ATCC 21070.</title>
        <authorList>
            <person name="Zhu W."/>
            <person name="De Crecy-Lagard V."/>
            <person name="Richards N.G."/>
        </authorList>
    </citation>
    <scope>NUCLEOTIDE SEQUENCE [LARGE SCALE GENOMIC DNA]</scope>
    <source>
        <strain evidence="2 3">SF-557</strain>
    </source>
</reference>
<keyword evidence="1" id="KW-0472">Membrane</keyword>
<feature type="transmembrane region" description="Helical" evidence="1">
    <location>
        <begin position="66"/>
        <end position="86"/>
    </location>
</feature>
<gene>
    <name evidence="2" type="ORF">F7Q99_03260</name>
</gene>
<accession>A0A6N7KNY5</accession>
<protein>
    <submittedName>
        <fullName evidence="2">Uncharacterized protein</fullName>
    </submittedName>
</protein>
<keyword evidence="1" id="KW-1133">Transmembrane helix</keyword>